<keyword evidence="2" id="KW-0028">Amino-acid biosynthesis</keyword>
<evidence type="ECO:0000256" key="1">
    <source>
        <dbReference type="ARBA" id="ARBA00006154"/>
    </source>
</evidence>
<proteinExistence type="inferred from homology"/>
<dbReference type="AlphaFoldDB" id="A0A7C4E0A3"/>
<dbReference type="SUPFAM" id="SSF51569">
    <property type="entry name" value="Aldolase"/>
    <property type="match status" value="1"/>
</dbReference>
<dbReference type="InterPro" id="IPR013709">
    <property type="entry name" value="2-isopropylmalate_synth_dimer"/>
</dbReference>
<accession>A0A7C4E0A3</accession>
<dbReference type="Pfam" id="PF22617">
    <property type="entry name" value="HCS_D2"/>
    <property type="match status" value="1"/>
</dbReference>
<dbReference type="EMBL" id="DTAD01000047">
    <property type="protein sequence ID" value="HGN90405.1"/>
    <property type="molecule type" value="Genomic_DNA"/>
</dbReference>
<dbReference type="Pfam" id="PF08502">
    <property type="entry name" value="LeuA_dimer"/>
    <property type="match status" value="1"/>
</dbReference>
<dbReference type="EMBL" id="DRXG01000057">
    <property type="protein sequence ID" value="HHN52240.1"/>
    <property type="molecule type" value="Genomic_DNA"/>
</dbReference>
<comment type="similarity">
    <text evidence="1 6">Belongs to the alpha-IPM synthase/homocitrate synthase family.</text>
</comment>
<evidence type="ECO:0000256" key="6">
    <source>
        <dbReference type="RuleBase" id="RU003523"/>
    </source>
</evidence>
<dbReference type="PANTHER" id="PTHR42880">
    <property type="entry name" value="HOMOCITRATE SYNTHASE"/>
    <property type="match status" value="1"/>
</dbReference>
<dbReference type="GO" id="GO:0009098">
    <property type="term" value="P:L-leucine biosynthetic process"/>
    <property type="evidence" value="ECO:0007669"/>
    <property type="project" value="InterPro"/>
</dbReference>
<evidence type="ECO:0000256" key="2">
    <source>
        <dbReference type="ARBA" id="ARBA00022605"/>
    </source>
</evidence>
<keyword evidence="3 6" id="KW-0808">Transferase</keyword>
<organism evidence="8">
    <name type="scientific">Caldiarchaeum subterraneum</name>
    <dbReference type="NCBI Taxonomy" id="311458"/>
    <lineage>
        <taxon>Archaea</taxon>
        <taxon>Nitrososphaerota</taxon>
        <taxon>Candidatus Caldarchaeales</taxon>
        <taxon>Candidatus Caldarchaeaceae</taxon>
        <taxon>Candidatus Caldarchaeum</taxon>
    </lineage>
</organism>
<reference evidence="8" key="1">
    <citation type="journal article" date="2020" name="mSystems">
        <title>Genome- and Community-Level Interaction Insights into Carbon Utilization and Element Cycling Functions of Hydrothermarchaeota in Hydrothermal Sediment.</title>
        <authorList>
            <person name="Zhou Z."/>
            <person name="Liu Y."/>
            <person name="Xu W."/>
            <person name="Pan J."/>
            <person name="Luo Z.H."/>
            <person name="Li M."/>
        </authorList>
    </citation>
    <scope>NUCLEOTIDE SEQUENCE [LARGE SCALE GENOMIC DNA]</scope>
    <source>
        <strain evidence="9">SpSt-1073</strain>
        <strain evidence="8">SpSt-613</strain>
    </source>
</reference>
<dbReference type="FunFam" id="3.20.20.70:FF:000010">
    <property type="entry name" value="2-isopropylmalate synthase"/>
    <property type="match status" value="1"/>
</dbReference>
<dbReference type="InterPro" id="IPR002034">
    <property type="entry name" value="AIPM/Hcit_synth_CS"/>
</dbReference>
<dbReference type="Gene3D" id="1.10.238.260">
    <property type="match status" value="1"/>
</dbReference>
<dbReference type="InterPro" id="IPR036230">
    <property type="entry name" value="LeuA_allosteric_dom_sf"/>
</dbReference>
<evidence type="ECO:0000259" key="7">
    <source>
        <dbReference type="PROSITE" id="PS50991"/>
    </source>
</evidence>
<dbReference type="PROSITE" id="PS00816">
    <property type="entry name" value="AIPM_HOMOCIT_SYNTH_2"/>
    <property type="match status" value="1"/>
</dbReference>
<dbReference type="PANTHER" id="PTHR42880:SF2">
    <property type="entry name" value="(R)-CITRAMALATE SYNTHASE CIMA"/>
    <property type="match status" value="1"/>
</dbReference>
<dbReference type="Gene3D" id="3.20.20.70">
    <property type="entry name" value="Aldolase class I"/>
    <property type="match status" value="1"/>
</dbReference>
<dbReference type="NCBIfam" id="NF002085">
    <property type="entry name" value="PRK00915.1-2"/>
    <property type="match status" value="1"/>
</dbReference>
<comment type="caution">
    <text evidence="8">The sequence shown here is derived from an EMBL/GenBank/DDBJ whole genome shotgun (WGS) entry which is preliminary data.</text>
</comment>
<gene>
    <name evidence="9" type="ORF">ENM30_02890</name>
    <name evidence="8" type="ORF">ENT82_04680</name>
</gene>
<evidence type="ECO:0000313" key="9">
    <source>
        <dbReference type="EMBL" id="HHN52240.1"/>
    </source>
</evidence>
<dbReference type="Pfam" id="PF00682">
    <property type="entry name" value="HMGL-like"/>
    <property type="match status" value="1"/>
</dbReference>
<name>A0A7C4E0A3_CALS0</name>
<dbReference type="FunFam" id="1.10.238.260:FF:000001">
    <property type="entry name" value="2-isopropylmalate synthase"/>
    <property type="match status" value="1"/>
</dbReference>
<dbReference type="SUPFAM" id="SSF110921">
    <property type="entry name" value="2-isopropylmalate synthase LeuA, allosteric (dimerisation) domain"/>
    <property type="match status" value="1"/>
</dbReference>
<dbReference type="InterPro" id="IPR000891">
    <property type="entry name" value="PYR_CT"/>
</dbReference>
<dbReference type="GO" id="GO:0003852">
    <property type="term" value="F:2-isopropylmalate synthase activity"/>
    <property type="evidence" value="ECO:0007669"/>
    <property type="project" value="InterPro"/>
</dbReference>
<keyword evidence="4" id="KW-0100">Branched-chain amino acid biosynthesis</keyword>
<dbReference type="Gene3D" id="3.30.160.270">
    <property type="match status" value="1"/>
</dbReference>
<evidence type="ECO:0000256" key="4">
    <source>
        <dbReference type="ARBA" id="ARBA00023304"/>
    </source>
</evidence>
<dbReference type="InterPro" id="IPR013785">
    <property type="entry name" value="Aldolase_TIM"/>
</dbReference>
<feature type="domain" description="Pyruvate carboxyltransferase" evidence="7">
    <location>
        <begin position="15"/>
        <end position="266"/>
    </location>
</feature>
<protein>
    <submittedName>
        <fullName evidence="8">2-isopropylmalate synthase</fullName>
    </submittedName>
</protein>
<comment type="pathway">
    <text evidence="5">Amino-acid biosynthesis.</text>
</comment>
<dbReference type="SMART" id="SM00917">
    <property type="entry name" value="LeuA_dimer"/>
    <property type="match status" value="1"/>
</dbReference>
<dbReference type="InterPro" id="IPR011830">
    <property type="entry name" value="LEU1_arch"/>
</dbReference>
<evidence type="ECO:0000256" key="5">
    <source>
        <dbReference type="ARBA" id="ARBA00029440"/>
    </source>
</evidence>
<dbReference type="NCBIfam" id="TIGR02090">
    <property type="entry name" value="LEU1_arch"/>
    <property type="match status" value="1"/>
</dbReference>
<dbReference type="PROSITE" id="PS00815">
    <property type="entry name" value="AIPM_HOMOCIT_SYNTH_1"/>
    <property type="match status" value="1"/>
</dbReference>
<evidence type="ECO:0000256" key="3">
    <source>
        <dbReference type="ARBA" id="ARBA00022679"/>
    </source>
</evidence>
<dbReference type="CDD" id="cd07940">
    <property type="entry name" value="DRE_TIM_IPMS"/>
    <property type="match status" value="1"/>
</dbReference>
<sequence length="507" mass="54858">MAWRDFLELKLPERVLVFDTTLRDGEQTAGAALRPADKVRLAEALADLGVDVIEAGFPPVSLGESSAIKEITGMGLGAKVCVLSRCEKTDIDAAAKVEPEWIHVFIATSDIHLQHKLRLTREQAYEKAVSAVEYAKSYGFTVHFSAEDATRTELPFLLRVFKAVEEAGADSVDIPDTVGTALPLAMKKIVTEVRNTVKIPVAVHCHDDFGLAVANSLAGVEAGAEIVHATINGIGERAGNASLEEIVAALRFLYGVETGIKFEKIFRVSRLVEKLMGITVPKNKAIIGDNAFAHESGIHVHGVLGNPRTYEPVMPEVFGRRRRIVFGKHSGIHGLESFLREHGFTVDREKVAKILGRIKEFADSGGKVSEEIVLNYAEEVYGRRSQQRSYVKNLFLMLAGNVFKAQVDLMVAGELVTGDGEGASAVEAALNAVTNAAQRIADFEIIDYKIHAPFAGGQSSEAEVVLASGGVEFVGRGIGSDPSLAVVSAFTSAVHQLLFEQRRLETE</sequence>
<evidence type="ECO:0000313" key="8">
    <source>
        <dbReference type="EMBL" id="HGN90405.1"/>
    </source>
</evidence>
<dbReference type="PROSITE" id="PS50991">
    <property type="entry name" value="PYR_CT"/>
    <property type="match status" value="1"/>
</dbReference>
<dbReference type="InterPro" id="IPR054691">
    <property type="entry name" value="LeuA/HCS_post-cat"/>
</dbReference>